<evidence type="ECO:0000313" key="1">
    <source>
        <dbReference type="EMBL" id="PWG61539.1"/>
    </source>
</evidence>
<accession>A0A2U2MXR7</accession>
<comment type="caution">
    <text evidence="1">The sequence shown here is derived from an EMBL/GenBank/DDBJ whole genome shotgun (WGS) entry which is preliminary data.</text>
</comment>
<dbReference type="Proteomes" id="UP000245474">
    <property type="component" value="Unassembled WGS sequence"/>
</dbReference>
<organism evidence="1 2">
    <name type="scientific">Sediminicurvatus halobius</name>
    <dbReference type="NCBI Taxonomy" id="2182432"/>
    <lineage>
        <taxon>Bacteria</taxon>
        <taxon>Pseudomonadati</taxon>
        <taxon>Pseudomonadota</taxon>
        <taxon>Gammaproteobacteria</taxon>
        <taxon>Chromatiales</taxon>
        <taxon>Ectothiorhodospiraceae</taxon>
        <taxon>Sediminicurvatus</taxon>
    </lineage>
</organism>
<dbReference type="Pfam" id="PF13289">
    <property type="entry name" value="SIR2_2"/>
    <property type="match status" value="1"/>
</dbReference>
<dbReference type="EMBL" id="QFFI01000032">
    <property type="protein sequence ID" value="PWG61539.1"/>
    <property type="molecule type" value="Genomic_DNA"/>
</dbReference>
<reference evidence="1 2" key="1">
    <citation type="submission" date="2018-05" db="EMBL/GenBank/DDBJ databases">
        <title>Spiribacter halobius sp. nov., a moderately halophilic bacterium isolated from marine solar saltern.</title>
        <authorList>
            <person name="Zheng W.-S."/>
            <person name="Lu D.-C."/>
            <person name="Du Z.-J."/>
        </authorList>
    </citation>
    <scope>NUCLEOTIDE SEQUENCE [LARGE SCALE GENOMIC DNA]</scope>
    <source>
        <strain evidence="1 2">E85</strain>
    </source>
</reference>
<name>A0A2U2MXR7_9GAMM</name>
<protein>
    <submittedName>
        <fullName evidence="1">Uncharacterized protein</fullName>
    </submittedName>
</protein>
<evidence type="ECO:0000313" key="2">
    <source>
        <dbReference type="Proteomes" id="UP000245474"/>
    </source>
</evidence>
<keyword evidence="2" id="KW-1185">Reference proteome</keyword>
<gene>
    <name evidence="1" type="ORF">DEM34_16055</name>
</gene>
<dbReference type="AlphaFoldDB" id="A0A2U2MXR7"/>
<proteinExistence type="predicted"/>
<sequence>MTTMSVPEALINRLTEGRVILFLGAGALQGTTLPREKKPVLGEGLRELISDQFLDGEYKNESLAFVADLAVEADSLFSVQDFVASQFADIAPADFHLQIPQFNWRAIFTTNYDRLPEIVYEQCHDRLQSPRVILSNSDNLDETRRTNDIVPLVKLHGCITRTHDSSLPLILSTEQYIDYKKYRDRLFGYLYDLGHENTIVFVGHSLQDQNIREVIKQIGR</sequence>